<feature type="domain" description="Nuclease associated modular" evidence="2">
    <location>
        <begin position="119"/>
        <end position="135"/>
    </location>
</feature>
<reference evidence="3" key="1">
    <citation type="journal article" date="2015" name="Nature">
        <title>Complex archaea that bridge the gap between prokaryotes and eukaryotes.</title>
        <authorList>
            <person name="Spang A."/>
            <person name="Saw J.H."/>
            <person name="Jorgensen S.L."/>
            <person name="Zaremba-Niedzwiedzka K."/>
            <person name="Martijn J."/>
            <person name="Lind A.E."/>
            <person name="van Eijk R."/>
            <person name="Schleper C."/>
            <person name="Guy L."/>
            <person name="Ettema T.J."/>
        </authorList>
    </citation>
    <scope>NUCLEOTIDE SEQUENCE</scope>
</reference>
<dbReference type="SUPFAM" id="SSF64496">
    <property type="entry name" value="DNA-binding domain of intron-encoded endonucleases"/>
    <property type="match status" value="2"/>
</dbReference>
<gene>
    <name evidence="3" type="ORF">LCGC14_2875730</name>
</gene>
<feature type="domain" description="Nuclease associated modular" evidence="2">
    <location>
        <begin position="159"/>
        <end position="175"/>
    </location>
</feature>
<sequence length="329" mass="37207">MKMIIYGLLGAISLELRYIGQTRNFNSRARRHRRKWPGLRMAILERNPKDANEAERRWILRSKAYGARLLNKTRGGASWPESPTIETRAKISQALKGCKNRLGKTHSIETREKIRRLLIGKKHSPERRKTNSLAHIGNTSALGYRHTEEAKAKMSAAHMGVPRSPETRAKISASHMGLRHTPETRALLSAIGTGKRRSPESIAKTRAANLGSRRTSETRAKMSVSLLGNQRNLQHGHSRRGMISSTYFTWRCMVARCDNPKDPGYHYYGGRGVTVCERWGSFENFLADMGEKPDGLSIDRIDNDGNYEMGNCRWATPKEQANNRRARGS</sequence>
<evidence type="ECO:0000259" key="2">
    <source>
        <dbReference type="SMART" id="SM00496"/>
    </source>
</evidence>
<protein>
    <recommendedName>
        <fullName evidence="2">Nuclease associated modular domain-containing protein</fullName>
    </recommendedName>
</protein>
<feature type="domain" description="Nuclease associated modular" evidence="2">
    <location>
        <begin position="142"/>
        <end position="158"/>
    </location>
</feature>
<feature type="domain" description="Nuclease associated modular" evidence="2">
    <location>
        <begin position="193"/>
        <end position="209"/>
    </location>
</feature>
<dbReference type="AlphaFoldDB" id="A0A0F8Y1J5"/>
<accession>A0A0F8Y1J5</accession>
<organism evidence="3">
    <name type="scientific">marine sediment metagenome</name>
    <dbReference type="NCBI Taxonomy" id="412755"/>
    <lineage>
        <taxon>unclassified sequences</taxon>
        <taxon>metagenomes</taxon>
        <taxon>ecological metagenomes</taxon>
    </lineage>
</organism>
<comment type="caution">
    <text evidence="3">The sequence shown here is derived from an EMBL/GenBank/DDBJ whole genome shotgun (WGS) entry which is preliminary data.</text>
</comment>
<dbReference type="InterPro" id="IPR003611">
    <property type="entry name" value="NUMOD3"/>
</dbReference>
<feature type="domain" description="Nuclease associated modular" evidence="2">
    <location>
        <begin position="210"/>
        <end position="226"/>
    </location>
</feature>
<feature type="domain" description="Nuclease associated modular" evidence="2">
    <location>
        <begin position="176"/>
        <end position="192"/>
    </location>
</feature>
<evidence type="ECO:0000313" key="3">
    <source>
        <dbReference type="EMBL" id="KKK75237.1"/>
    </source>
</evidence>
<feature type="domain" description="Nuclease associated modular" evidence="2">
    <location>
        <begin position="70"/>
        <end position="95"/>
    </location>
</feature>
<evidence type="ECO:0000256" key="1">
    <source>
        <dbReference type="SAM" id="MobiDB-lite"/>
    </source>
</evidence>
<dbReference type="EMBL" id="LAZR01055958">
    <property type="protein sequence ID" value="KKK75237.1"/>
    <property type="molecule type" value="Genomic_DNA"/>
</dbReference>
<feature type="region of interest" description="Disordered" evidence="1">
    <location>
        <begin position="191"/>
        <end position="218"/>
    </location>
</feature>
<feature type="domain" description="Nuclease associated modular" evidence="2">
    <location>
        <begin position="102"/>
        <end position="118"/>
    </location>
</feature>
<dbReference type="GO" id="GO:0003677">
    <property type="term" value="F:DNA binding"/>
    <property type="evidence" value="ECO:0007669"/>
    <property type="project" value="InterPro"/>
</dbReference>
<proteinExistence type="predicted"/>
<dbReference type="SMART" id="SM00496">
    <property type="entry name" value="IENR2"/>
    <property type="match status" value="8"/>
</dbReference>
<dbReference type="CDD" id="cd00719">
    <property type="entry name" value="GIY-YIG_SF"/>
    <property type="match status" value="1"/>
</dbReference>
<name>A0A0F8Y1J5_9ZZZZ</name>
<dbReference type="Pfam" id="PF07460">
    <property type="entry name" value="NUMOD3"/>
    <property type="match status" value="4"/>
</dbReference>